<dbReference type="Proteomes" id="UP000319094">
    <property type="component" value="Unassembled WGS sequence"/>
</dbReference>
<dbReference type="PANTHER" id="PTHR43537">
    <property type="entry name" value="TRANSCRIPTIONAL REGULATOR, GNTR FAMILY"/>
    <property type="match status" value="1"/>
</dbReference>
<keyword evidence="1" id="KW-0805">Transcription regulation</keyword>
<dbReference type="SMART" id="SM00345">
    <property type="entry name" value="HTH_GNTR"/>
    <property type="match status" value="1"/>
</dbReference>
<evidence type="ECO:0000256" key="1">
    <source>
        <dbReference type="ARBA" id="ARBA00023015"/>
    </source>
</evidence>
<reference evidence="5 6" key="1">
    <citation type="submission" date="2019-06" db="EMBL/GenBank/DDBJ databases">
        <title>Sequencing the genomes of 1000 actinobacteria strains.</title>
        <authorList>
            <person name="Klenk H.-P."/>
        </authorList>
    </citation>
    <scope>NUCLEOTIDE SEQUENCE [LARGE SCALE GENOMIC DNA]</scope>
    <source>
        <strain evidence="5 6">DSM 8803</strain>
    </source>
</reference>
<dbReference type="GO" id="GO:0003700">
    <property type="term" value="F:DNA-binding transcription factor activity"/>
    <property type="evidence" value="ECO:0007669"/>
    <property type="project" value="InterPro"/>
</dbReference>
<organism evidence="5 6">
    <name type="scientific">Leucobacter komagatae</name>
    <dbReference type="NCBI Taxonomy" id="55969"/>
    <lineage>
        <taxon>Bacteria</taxon>
        <taxon>Bacillati</taxon>
        <taxon>Actinomycetota</taxon>
        <taxon>Actinomycetes</taxon>
        <taxon>Micrococcales</taxon>
        <taxon>Microbacteriaceae</taxon>
        <taxon>Leucobacter</taxon>
    </lineage>
</organism>
<dbReference type="OrthoDB" id="9816161at2"/>
<comment type="caution">
    <text evidence="5">The sequence shown here is derived from an EMBL/GenBank/DDBJ whole genome shotgun (WGS) entry which is preliminary data.</text>
</comment>
<feature type="domain" description="HTH gntR-type" evidence="4">
    <location>
        <begin position="19"/>
        <end position="86"/>
    </location>
</feature>
<dbReference type="Pfam" id="PF00392">
    <property type="entry name" value="GntR"/>
    <property type="match status" value="1"/>
</dbReference>
<dbReference type="InterPro" id="IPR008920">
    <property type="entry name" value="TF_FadR/GntR_C"/>
</dbReference>
<protein>
    <submittedName>
        <fullName evidence="5">GntR family transcriptional regulator</fullName>
    </submittedName>
</protein>
<dbReference type="PANTHER" id="PTHR43537:SF45">
    <property type="entry name" value="GNTR FAMILY REGULATORY PROTEIN"/>
    <property type="match status" value="1"/>
</dbReference>
<sequence length="253" mass="27259">MAQPTQTETSATPEGAADLPLAEIAYSRIKGDIISCRLTPGQKVTERGLVTSLGMSMASVRNAMTRLDQEGLLITQPRKGSVVAPLTLHSVGKLFDFWALLAPEIARTGIPSLTDGQLAEVTKVGARLNAEVVPGNDRATRDNLVAAIDAALQIFTLIAEASDNPYLLASHHRINGELSRVWRLVIESEFAELGGRVSALTDVVRFIEKRDAQSAVDFLGPHIEASRRRVLDALARWPSVSMSEIRVGAQLSG</sequence>
<dbReference type="PROSITE" id="PS50949">
    <property type="entry name" value="HTH_GNTR"/>
    <property type="match status" value="1"/>
</dbReference>
<dbReference type="CDD" id="cd07377">
    <property type="entry name" value="WHTH_GntR"/>
    <property type="match status" value="1"/>
</dbReference>
<evidence type="ECO:0000256" key="3">
    <source>
        <dbReference type="ARBA" id="ARBA00023163"/>
    </source>
</evidence>
<dbReference type="RefSeq" id="WP_141887907.1">
    <property type="nucleotide sequence ID" value="NZ_BAAAUY010000018.1"/>
</dbReference>
<keyword evidence="6" id="KW-1185">Reference proteome</keyword>
<proteinExistence type="predicted"/>
<dbReference type="AlphaFoldDB" id="A0A542Y9L7"/>
<dbReference type="Pfam" id="PF07729">
    <property type="entry name" value="FCD"/>
    <property type="match status" value="1"/>
</dbReference>
<dbReference type="Gene3D" id="1.20.120.530">
    <property type="entry name" value="GntR ligand-binding domain-like"/>
    <property type="match status" value="1"/>
</dbReference>
<evidence type="ECO:0000256" key="2">
    <source>
        <dbReference type="ARBA" id="ARBA00023125"/>
    </source>
</evidence>
<dbReference type="InterPro" id="IPR036388">
    <property type="entry name" value="WH-like_DNA-bd_sf"/>
</dbReference>
<dbReference type="SMART" id="SM00895">
    <property type="entry name" value="FCD"/>
    <property type="match status" value="1"/>
</dbReference>
<keyword evidence="3" id="KW-0804">Transcription</keyword>
<evidence type="ECO:0000313" key="5">
    <source>
        <dbReference type="EMBL" id="TQL44782.1"/>
    </source>
</evidence>
<accession>A0A542Y9L7</accession>
<dbReference type="InterPro" id="IPR000524">
    <property type="entry name" value="Tscrpt_reg_HTH_GntR"/>
</dbReference>
<dbReference type="InterPro" id="IPR011711">
    <property type="entry name" value="GntR_C"/>
</dbReference>
<dbReference type="SUPFAM" id="SSF46785">
    <property type="entry name" value="Winged helix' DNA-binding domain"/>
    <property type="match status" value="1"/>
</dbReference>
<dbReference type="SUPFAM" id="SSF48008">
    <property type="entry name" value="GntR ligand-binding domain-like"/>
    <property type="match status" value="1"/>
</dbReference>
<dbReference type="GO" id="GO:0003677">
    <property type="term" value="F:DNA binding"/>
    <property type="evidence" value="ECO:0007669"/>
    <property type="project" value="UniProtKB-KW"/>
</dbReference>
<dbReference type="EMBL" id="VFON01000001">
    <property type="protein sequence ID" value="TQL44782.1"/>
    <property type="molecule type" value="Genomic_DNA"/>
</dbReference>
<keyword evidence="2" id="KW-0238">DNA-binding</keyword>
<evidence type="ECO:0000313" key="6">
    <source>
        <dbReference type="Proteomes" id="UP000319094"/>
    </source>
</evidence>
<dbReference type="InterPro" id="IPR036390">
    <property type="entry name" value="WH_DNA-bd_sf"/>
</dbReference>
<dbReference type="Gene3D" id="1.10.10.10">
    <property type="entry name" value="Winged helix-like DNA-binding domain superfamily/Winged helix DNA-binding domain"/>
    <property type="match status" value="1"/>
</dbReference>
<evidence type="ECO:0000259" key="4">
    <source>
        <dbReference type="PROSITE" id="PS50949"/>
    </source>
</evidence>
<gene>
    <name evidence="5" type="ORF">FB468_2853</name>
</gene>
<name>A0A542Y9L7_9MICO</name>